<feature type="signal peptide" evidence="1">
    <location>
        <begin position="1"/>
        <end position="23"/>
    </location>
</feature>
<evidence type="ECO:0000313" key="2">
    <source>
        <dbReference type="EMBL" id="KAJ3837085.1"/>
    </source>
</evidence>
<keyword evidence="1" id="KW-0732">Signal</keyword>
<evidence type="ECO:0000256" key="1">
    <source>
        <dbReference type="SAM" id="SignalP"/>
    </source>
</evidence>
<feature type="chain" id="PRO_5041451692" evidence="1">
    <location>
        <begin position="24"/>
        <end position="319"/>
    </location>
</feature>
<dbReference type="Proteomes" id="UP001163846">
    <property type="component" value="Unassembled WGS sequence"/>
</dbReference>
<comment type="caution">
    <text evidence="2">The sequence shown here is derived from an EMBL/GenBank/DDBJ whole genome shotgun (WGS) entry which is preliminary data.</text>
</comment>
<gene>
    <name evidence="2" type="ORF">F5878DRAFT_643049</name>
</gene>
<accession>A0AA38P6L4</accession>
<protein>
    <submittedName>
        <fullName evidence="2">Uncharacterized protein</fullName>
    </submittedName>
</protein>
<keyword evidence="3" id="KW-1185">Reference proteome</keyword>
<name>A0AA38P6L4_9AGAR</name>
<dbReference type="EMBL" id="MU806272">
    <property type="protein sequence ID" value="KAJ3837085.1"/>
    <property type="molecule type" value="Genomic_DNA"/>
</dbReference>
<reference evidence="2" key="1">
    <citation type="submission" date="2022-08" db="EMBL/GenBank/DDBJ databases">
        <authorList>
            <consortium name="DOE Joint Genome Institute"/>
            <person name="Min B."/>
            <person name="Riley R."/>
            <person name="Sierra-Patev S."/>
            <person name="Naranjo-Ortiz M."/>
            <person name="Looney B."/>
            <person name="Konkel Z."/>
            <person name="Slot J.C."/>
            <person name="Sakamoto Y."/>
            <person name="Steenwyk J.L."/>
            <person name="Rokas A."/>
            <person name="Carro J."/>
            <person name="Camarero S."/>
            <person name="Ferreira P."/>
            <person name="Molpeceres G."/>
            <person name="Ruiz-Duenas F.J."/>
            <person name="Serrano A."/>
            <person name="Henrissat B."/>
            <person name="Drula E."/>
            <person name="Hughes K.W."/>
            <person name="Mata J.L."/>
            <person name="Ishikawa N.K."/>
            <person name="Vargas-Isla R."/>
            <person name="Ushijima S."/>
            <person name="Smith C.A."/>
            <person name="Ahrendt S."/>
            <person name="Andreopoulos W."/>
            <person name="He G."/>
            <person name="Labutti K."/>
            <person name="Lipzen A."/>
            <person name="Ng V."/>
            <person name="Sandor L."/>
            <person name="Barry K."/>
            <person name="Martinez A.T."/>
            <person name="Xiao Y."/>
            <person name="Gibbons J.G."/>
            <person name="Terashima K."/>
            <person name="Hibbett D.S."/>
            <person name="Grigoriev I.V."/>
        </authorList>
    </citation>
    <scope>NUCLEOTIDE SEQUENCE</scope>
    <source>
        <strain evidence="2">TFB9207</strain>
    </source>
</reference>
<evidence type="ECO:0000313" key="3">
    <source>
        <dbReference type="Proteomes" id="UP001163846"/>
    </source>
</evidence>
<sequence>MVAYHKLLLPLVVCLVALLTAHARPTLEARKQENSYWTEDNRERFLEWRREELMKNLQEHQSWINMPEAWTCPGMNKNGPYFSAGTKSTLIQEKLREYEKLTSGDNGGNSKDIYRVTRNFQLADNSVCRAKDNYIVKLVDISSSDEGKVASCEPYALEELGIWHRTGTWHDERSRTVYGAILIKQEPGKQLRDDQLWINASPEEKQKLLKSIRKTTKKKLHTYAFKTSTNVADRIMAYDISNENVPVDFEEGQSGLEVKGVAFKSWEYSKTVTCKSKQNLKDAGFSGWFDRQFDLYWALEYEEAGIPTVVDEFKRKIGH</sequence>
<organism evidence="2 3">
    <name type="scientific">Lentinula raphanica</name>
    <dbReference type="NCBI Taxonomy" id="153919"/>
    <lineage>
        <taxon>Eukaryota</taxon>
        <taxon>Fungi</taxon>
        <taxon>Dikarya</taxon>
        <taxon>Basidiomycota</taxon>
        <taxon>Agaricomycotina</taxon>
        <taxon>Agaricomycetes</taxon>
        <taxon>Agaricomycetidae</taxon>
        <taxon>Agaricales</taxon>
        <taxon>Marasmiineae</taxon>
        <taxon>Omphalotaceae</taxon>
        <taxon>Lentinula</taxon>
    </lineage>
</organism>
<dbReference type="AlphaFoldDB" id="A0AA38P6L4"/>
<proteinExistence type="predicted"/>